<dbReference type="Gene3D" id="2.40.10.10">
    <property type="entry name" value="Trypsin-like serine proteases"/>
    <property type="match status" value="2"/>
</dbReference>
<feature type="region of interest" description="Disordered" evidence="2">
    <location>
        <begin position="77"/>
        <end position="101"/>
    </location>
</feature>
<evidence type="ECO:0000256" key="1">
    <source>
        <dbReference type="ARBA" id="ARBA00022729"/>
    </source>
</evidence>
<dbReference type="EMBL" id="LS483250">
    <property type="protein sequence ID" value="SQD78336.1"/>
    <property type="molecule type" value="Genomic_DNA"/>
</dbReference>
<sequence>MPSVNINFIVISSLAMFPIHTAFSAPNPNAGLNPHHARVIQHWDNSRRNAAIPRDLLIDPRGRGYMRVKQGELTPYGHTVEPLAGKPKRNEDSTAPLISDMSPSGGVLDTTITFNATVTDNVAVSQVDFYITGPTANPSSYSFAASASNGDVWTSTIQDFTDGGWCWYVTAKDTAKRGGNRSTSQEACLDVDAGGNAIEPPATDDIVVNGNWSISAQNISADVQWAAGRIYFEMPANKRKRQWNGYVCSGTAVKDTTTGRSLILTAAHCVYDDANKAFARNVLFIPNQSDSGTGTDTNCSNDVIGCWSTEFGIVDRRWTQTTFPNNIEWDHAYYVVNDTGAHSGASASSDILANAVPALSINFVAARHDEGDGTSSAVDHSYGLGYSYADDPHFMYCAEGMTTEGAVNWWLPSCGLSGGASGGPWLQHNGTDVWDIISVNSWGYTTSPGMAGPKLDNATGQCLYSKADSGAEPSSLSDGNAGIITDCP</sequence>
<dbReference type="RefSeq" id="WP_232011569.1">
    <property type="nucleotide sequence ID" value="NZ_LS483250.1"/>
</dbReference>
<organism evidence="4 5">
    <name type="scientific">Moritella yayanosii</name>
    <dbReference type="NCBI Taxonomy" id="69539"/>
    <lineage>
        <taxon>Bacteria</taxon>
        <taxon>Pseudomonadati</taxon>
        <taxon>Pseudomonadota</taxon>
        <taxon>Gammaproteobacteria</taxon>
        <taxon>Alteromonadales</taxon>
        <taxon>Moritellaceae</taxon>
        <taxon>Moritella</taxon>
    </lineage>
</organism>
<evidence type="ECO:0000256" key="3">
    <source>
        <dbReference type="SAM" id="SignalP"/>
    </source>
</evidence>
<proteinExistence type="predicted"/>
<gene>
    <name evidence="4" type="ORF">MORIYA_1858</name>
</gene>
<evidence type="ECO:0000256" key="2">
    <source>
        <dbReference type="SAM" id="MobiDB-lite"/>
    </source>
</evidence>
<name>A0A330LQ71_9GAMM</name>
<dbReference type="AlphaFoldDB" id="A0A330LQ71"/>
<dbReference type="InterPro" id="IPR009003">
    <property type="entry name" value="Peptidase_S1_PA"/>
</dbReference>
<dbReference type="GO" id="GO:0004252">
    <property type="term" value="F:serine-type endopeptidase activity"/>
    <property type="evidence" value="ECO:0007669"/>
    <property type="project" value="InterPro"/>
</dbReference>
<keyword evidence="5" id="KW-1185">Reference proteome</keyword>
<reference evidence="5" key="1">
    <citation type="submission" date="2018-05" db="EMBL/GenBank/DDBJ databases">
        <authorList>
            <person name="Cea G.-C."/>
            <person name="William W."/>
        </authorList>
    </citation>
    <scope>NUCLEOTIDE SEQUENCE [LARGE SCALE GENOMIC DNA]</scope>
    <source>
        <strain evidence="5">DB21MT 5</strain>
    </source>
</reference>
<dbReference type="InterPro" id="IPR043504">
    <property type="entry name" value="Peptidase_S1_PA_chymotrypsin"/>
</dbReference>
<dbReference type="GO" id="GO:0006508">
    <property type="term" value="P:proteolysis"/>
    <property type="evidence" value="ECO:0007669"/>
    <property type="project" value="InterPro"/>
</dbReference>
<evidence type="ECO:0000313" key="4">
    <source>
        <dbReference type="EMBL" id="SQD78336.1"/>
    </source>
</evidence>
<feature type="chain" id="PRO_5016379943" evidence="3">
    <location>
        <begin position="25"/>
        <end position="488"/>
    </location>
</feature>
<accession>A0A330LQ71</accession>
<dbReference type="KEGG" id="mya:MORIYA_1858"/>
<dbReference type="PANTHER" id="PTHR15462">
    <property type="entry name" value="SERINE PROTEASE"/>
    <property type="match status" value="1"/>
</dbReference>
<dbReference type="InterPro" id="IPR018114">
    <property type="entry name" value="TRYPSIN_HIS"/>
</dbReference>
<dbReference type="SUPFAM" id="SSF50494">
    <property type="entry name" value="Trypsin-like serine proteases"/>
    <property type="match status" value="1"/>
</dbReference>
<protein>
    <submittedName>
        <fullName evidence="4">Putative secreted protein</fullName>
    </submittedName>
</protein>
<feature type="region of interest" description="Disordered" evidence="2">
    <location>
        <begin position="469"/>
        <end position="488"/>
    </location>
</feature>
<dbReference type="Proteomes" id="UP000250163">
    <property type="component" value="Chromosome MORIYA"/>
</dbReference>
<dbReference type="InterPro" id="IPR050966">
    <property type="entry name" value="Glutamyl_endopeptidase"/>
</dbReference>
<dbReference type="PANTHER" id="PTHR15462:SF19">
    <property type="entry name" value="PEPTIDASE S1 DOMAIN-CONTAINING PROTEIN"/>
    <property type="match status" value="1"/>
</dbReference>
<feature type="signal peptide" evidence="3">
    <location>
        <begin position="1"/>
        <end position="24"/>
    </location>
</feature>
<keyword evidence="1 3" id="KW-0732">Signal</keyword>
<evidence type="ECO:0000313" key="5">
    <source>
        <dbReference type="Proteomes" id="UP000250163"/>
    </source>
</evidence>
<dbReference type="PROSITE" id="PS00134">
    <property type="entry name" value="TRYPSIN_HIS"/>
    <property type="match status" value="1"/>
</dbReference>